<proteinExistence type="predicted"/>
<dbReference type="Proteomes" id="UP000828390">
    <property type="component" value="Unassembled WGS sequence"/>
</dbReference>
<reference evidence="1" key="2">
    <citation type="submission" date="2020-11" db="EMBL/GenBank/DDBJ databases">
        <authorList>
            <person name="McCartney M.A."/>
            <person name="Auch B."/>
            <person name="Kono T."/>
            <person name="Mallez S."/>
            <person name="Becker A."/>
            <person name="Gohl D.M."/>
            <person name="Silverstein K.A.T."/>
            <person name="Koren S."/>
            <person name="Bechman K.B."/>
            <person name="Herman A."/>
            <person name="Abrahante J.E."/>
            <person name="Garbe J."/>
        </authorList>
    </citation>
    <scope>NUCLEOTIDE SEQUENCE</scope>
    <source>
        <strain evidence="1">Duluth1</strain>
        <tissue evidence="1">Whole animal</tissue>
    </source>
</reference>
<protein>
    <submittedName>
        <fullName evidence="1">Uncharacterized protein</fullName>
    </submittedName>
</protein>
<comment type="caution">
    <text evidence="1">The sequence shown here is derived from an EMBL/GenBank/DDBJ whole genome shotgun (WGS) entry which is preliminary data.</text>
</comment>
<gene>
    <name evidence="1" type="ORF">DPMN_152796</name>
</gene>
<reference evidence="1" key="1">
    <citation type="journal article" date="2019" name="bioRxiv">
        <title>The Genome of the Zebra Mussel, Dreissena polymorpha: A Resource for Invasive Species Research.</title>
        <authorList>
            <person name="McCartney M.A."/>
            <person name="Auch B."/>
            <person name="Kono T."/>
            <person name="Mallez S."/>
            <person name="Zhang Y."/>
            <person name="Obille A."/>
            <person name="Becker A."/>
            <person name="Abrahante J.E."/>
            <person name="Garbe J."/>
            <person name="Badalamenti J.P."/>
            <person name="Herman A."/>
            <person name="Mangelson H."/>
            <person name="Liachko I."/>
            <person name="Sullivan S."/>
            <person name="Sone E.D."/>
            <person name="Koren S."/>
            <person name="Silverstein K.A.T."/>
            <person name="Beckman K.B."/>
            <person name="Gohl D.M."/>
        </authorList>
    </citation>
    <scope>NUCLEOTIDE SEQUENCE</scope>
    <source>
        <strain evidence="1">Duluth1</strain>
        <tissue evidence="1">Whole animal</tissue>
    </source>
</reference>
<dbReference type="AlphaFoldDB" id="A0A9D4J5H4"/>
<organism evidence="1 2">
    <name type="scientific">Dreissena polymorpha</name>
    <name type="common">Zebra mussel</name>
    <name type="synonym">Mytilus polymorpha</name>
    <dbReference type="NCBI Taxonomy" id="45954"/>
    <lineage>
        <taxon>Eukaryota</taxon>
        <taxon>Metazoa</taxon>
        <taxon>Spiralia</taxon>
        <taxon>Lophotrochozoa</taxon>
        <taxon>Mollusca</taxon>
        <taxon>Bivalvia</taxon>
        <taxon>Autobranchia</taxon>
        <taxon>Heteroconchia</taxon>
        <taxon>Euheterodonta</taxon>
        <taxon>Imparidentia</taxon>
        <taxon>Neoheterodontei</taxon>
        <taxon>Myida</taxon>
        <taxon>Dreissenoidea</taxon>
        <taxon>Dreissenidae</taxon>
        <taxon>Dreissena</taxon>
    </lineage>
</organism>
<evidence type="ECO:0000313" key="1">
    <source>
        <dbReference type="EMBL" id="KAH3799190.1"/>
    </source>
</evidence>
<evidence type="ECO:0000313" key="2">
    <source>
        <dbReference type="Proteomes" id="UP000828390"/>
    </source>
</evidence>
<dbReference type="EMBL" id="JAIWYP010000007">
    <property type="protein sequence ID" value="KAH3799190.1"/>
    <property type="molecule type" value="Genomic_DNA"/>
</dbReference>
<keyword evidence="2" id="KW-1185">Reference proteome</keyword>
<name>A0A9D4J5H4_DREPO</name>
<accession>A0A9D4J5H4</accession>
<sequence>MTGQLRDSDKTQLEQWIGQGKNSLPCCTVQSKMTVPHRSSTRNVTTRAPPSSWYTMRMDPCLVAILLQTELPA</sequence>